<reference evidence="1 2" key="1">
    <citation type="submission" date="2014-03" db="EMBL/GenBank/DDBJ databases">
        <title>Bradyrhizobium valentinum sp. nov., isolated from effective nodules of Lupinus mariae-josephae, a lupine endemic of basic-lime soils in Eastern Spain.</title>
        <authorList>
            <person name="Duran D."/>
            <person name="Rey L."/>
            <person name="Navarro A."/>
            <person name="Busquets A."/>
            <person name="Imperial J."/>
            <person name="Ruiz-Argueso T."/>
        </authorList>
    </citation>
    <scope>NUCLEOTIDE SEQUENCE [LARGE SCALE GENOMIC DNA]</scope>
    <source>
        <strain evidence="1 2">CCBAU 23086</strain>
    </source>
</reference>
<proteinExistence type="predicted"/>
<protein>
    <submittedName>
        <fullName evidence="1">Uncharacterized protein</fullName>
    </submittedName>
</protein>
<dbReference type="EMBL" id="LLYB01000039">
    <property type="protein sequence ID" value="KRR27033.1"/>
    <property type="molecule type" value="Genomic_DNA"/>
</dbReference>
<sequence length="65" mass="7553">MGVVMIKCPGTGRAIPTGMKSERDRFRSSPVFFARTFCSICQTSHEWFAREAWVHEPEEEWRMSA</sequence>
<gene>
    <name evidence="1" type="ORF">CQ14_35755</name>
</gene>
<comment type="caution">
    <text evidence="1">The sequence shown here is derived from an EMBL/GenBank/DDBJ whole genome shotgun (WGS) entry which is preliminary data.</text>
</comment>
<accession>A0A0R3N3P9</accession>
<organism evidence="1 2">
    <name type="scientific">Bradyrhizobium lablabi</name>
    <dbReference type="NCBI Taxonomy" id="722472"/>
    <lineage>
        <taxon>Bacteria</taxon>
        <taxon>Pseudomonadati</taxon>
        <taxon>Pseudomonadota</taxon>
        <taxon>Alphaproteobacteria</taxon>
        <taxon>Hyphomicrobiales</taxon>
        <taxon>Nitrobacteraceae</taxon>
        <taxon>Bradyrhizobium</taxon>
    </lineage>
</organism>
<evidence type="ECO:0000313" key="1">
    <source>
        <dbReference type="EMBL" id="KRR27033.1"/>
    </source>
</evidence>
<dbReference type="Proteomes" id="UP000051660">
    <property type="component" value="Unassembled WGS sequence"/>
</dbReference>
<dbReference type="AlphaFoldDB" id="A0A0R3N3P9"/>
<evidence type="ECO:0000313" key="2">
    <source>
        <dbReference type="Proteomes" id="UP000051660"/>
    </source>
</evidence>
<name>A0A0R3N3P9_9BRAD</name>